<feature type="domain" description="YdbS-like PH" evidence="2">
    <location>
        <begin position="258"/>
        <end position="310"/>
    </location>
</feature>
<feature type="transmembrane region" description="Helical" evidence="1">
    <location>
        <begin position="390"/>
        <end position="407"/>
    </location>
</feature>
<organism evidence="3 4">
    <name type="scientific">Ruminococcus albus</name>
    <dbReference type="NCBI Taxonomy" id="1264"/>
    <lineage>
        <taxon>Bacteria</taxon>
        <taxon>Bacillati</taxon>
        <taxon>Bacillota</taxon>
        <taxon>Clostridia</taxon>
        <taxon>Eubacteriales</taxon>
        <taxon>Oscillospiraceae</taxon>
        <taxon>Ruminococcus</taxon>
    </lineage>
</organism>
<gene>
    <name evidence="3" type="ORF">SAMN05216469_102309</name>
</gene>
<name>A0A1H7GXH2_RUMAL</name>
<keyword evidence="1" id="KW-0472">Membrane</keyword>
<protein>
    <submittedName>
        <fullName evidence="3">Putative membrane protein</fullName>
    </submittedName>
</protein>
<sequence>MKDEYKGIRGFFRRRQHPVKIIMYIAKYLWLLLIPLAKYLIATQFDFQSWVKTNWVDILTLSVIFGYGILRWVFIYFEIEEDSIIAHTGYFGIEKTQVYFSEMSSMSLCQGYIFRFLGACTVYIDTDAKSIQNTDIRLDISQKQAFRIYELATQRCRNKPKYIFNTQKRSLLIFSLLFSSTLSGMLLTLTFIYQAYRIVGREIEEEFLAKVNTQLEKMTLHIPKYLIVAALVVAGSWFVSFISNLLRHWGFSCTRCADMLLISSGKGTKRRHIIMRERINYIDYQQSMFMKLFGICSVQLHCTGYGKRRLELSALVPITTTISAETSVRLLMPNMPSVGYDVRTGWGDIRRFVTLPLLICLLPGALYEFLCRLIPRFEMVIKTIPDWKSALTNLAVISVVPLVWLVIVKVNAAFHTAVGFEGGHCMLSYCRFYRFHRASVRIDRISKIMIRRNPFQRMNGTCHLYVYTSAEGSSCHVVKGLNYEKLTCAMQKAGLLENI</sequence>
<keyword evidence="1" id="KW-1133">Transmembrane helix</keyword>
<dbReference type="RefSeq" id="WP_074829756.1">
    <property type="nucleotide sequence ID" value="NZ_FOAT01000002.1"/>
</dbReference>
<feature type="transmembrane region" description="Helical" evidence="1">
    <location>
        <begin position="225"/>
        <end position="246"/>
    </location>
</feature>
<keyword evidence="1" id="KW-0812">Transmembrane</keyword>
<proteinExistence type="predicted"/>
<dbReference type="AlphaFoldDB" id="A0A1H7GXH2"/>
<reference evidence="3 4" key="1">
    <citation type="submission" date="2016-10" db="EMBL/GenBank/DDBJ databases">
        <authorList>
            <person name="de Groot N.N."/>
        </authorList>
    </citation>
    <scope>NUCLEOTIDE SEQUENCE [LARGE SCALE GENOMIC DNA]</scope>
    <source>
        <strain evidence="3 4">KH2T6</strain>
    </source>
</reference>
<dbReference type="EMBL" id="FOAT01000002">
    <property type="protein sequence ID" value="SEK42846.1"/>
    <property type="molecule type" value="Genomic_DNA"/>
</dbReference>
<dbReference type="Proteomes" id="UP000186015">
    <property type="component" value="Unassembled WGS sequence"/>
</dbReference>
<dbReference type="PANTHER" id="PTHR34473">
    <property type="entry name" value="UPF0699 TRANSMEMBRANE PROTEIN YDBS"/>
    <property type="match status" value="1"/>
</dbReference>
<dbReference type="InterPro" id="IPR005182">
    <property type="entry name" value="YdbS-like_PH"/>
</dbReference>
<feature type="transmembrane region" description="Helical" evidence="1">
    <location>
        <begin position="54"/>
        <end position="74"/>
    </location>
</feature>
<evidence type="ECO:0000259" key="2">
    <source>
        <dbReference type="Pfam" id="PF03703"/>
    </source>
</evidence>
<accession>A0A1H7GXH2</accession>
<dbReference type="PANTHER" id="PTHR34473:SF2">
    <property type="entry name" value="UPF0699 TRANSMEMBRANE PROTEIN YDBT"/>
    <property type="match status" value="1"/>
</dbReference>
<feature type="transmembrane region" description="Helical" evidence="1">
    <location>
        <begin position="352"/>
        <end position="370"/>
    </location>
</feature>
<dbReference type="Pfam" id="PF03703">
    <property type="entry name" value="bPH_2"/>
    <property type="match status" value="2"/>
</dbReference>
<feature type="transmembrane region" description="Helical" evidence="1">
    <location>
        <begin position="171"/>
        <end position="196"/>
    </location>
</feature>
<evidence type="ECO:0000256" key="1">
    <source>
        <dbReference type="SAM" id="Phobius"/>
    </source>
</evidence>
<feature type="domain" description="YdbS-like PH" evidence="2">
    <location>
        <begin position="77"/>
        <end position="130"/>
    </location>
</feature>
<evidence type="ECO:0000313" key="3">
    <source>
        <dbReference type="EMBL" id="SEK42846.1"/>
    </source>
</evidence>
<feature type="transmembrane region" description="Helical" evidence="1">
    <location>
        <begin position="21"/>
        <end position="42"/>
    </location>
</feature>
<evidence type="ECO:0000313" key="4">
    <source>
        <dbReference type="Proteomes" id="UP000186015"/>
    </source>
</evidence>
<dbReference type="OrthoDB" id="1862204at2"/>